<evidence type="ECO:0000256" key="6">
    <source>
        <dbReference type="SAM" id="Phobius"/>
    </source>
</evidence>
<evidence type="ECO:0000256" key="4">
    <source>
        <dbReference type="ARBA" id="ARBA00023136"/>
    </source>
</evidence>
<keyword evidence="2 5" id="KW-0812">Transmembrane</keyword>
<dbReference type="EMBL" id="JAODUO010000533">
    <property type="protein sequence ID" value="KAK2178672.1"/>
    <property type="molecule type" value="Genomic_DNA"/>
</dbReference>
<feature type="transmembrane region" description="Helical" evidence="6">
    <location>
        <begin position="183"/>
        <end position="204"/>
    </location>
</feature>
<evidence type="ECO:0000256" key="5">
    <source>
        <dbReference type="PROSITE-ProRule" id="PRU00205"/>
    </source>
</evidence>
<organism evidence="8 9">
    <name type="scientific">Ridgeia piscesae</name>
    <name type="common">Tubeworm</name>
    <dbReference type="NCBI Taxonomy" id="27915"/>
    <lineage>
        <taxon>Eukaryota</taxon>
        <taxon>Metazoa</taxon>
        <taxon>Spiralia</taxon>
        <taxon>Lophotrochozoa</taxon>
        <taxon>Annelida</taxon>
        <taxon>Polychaeta</taxon>
        <taxon>Sedentaria</taxon>
        <taxon>Canalipalpata</taxon>
        <taxon>Sabellida</taxon>
        <taxon>Siboglinidae</taxon>
        <taxon>Ridgeia</taxon>
    </lineage>
</organism>
<dbReference type="GO" id="GO:0005783">
    <property type="term" value="C:endoplasmic reticulum"/>
    <property type="evidence" value="ECO:0007669"/>
    <property type="project" value="TreeGrafter"/>
</dbReference>
<evidence type="ECO:0000313" key="8">
    <source>
        <dbReference type="EMBL" id="KAK2178672.1"/>
    </source>
</evidence>
<evidence type="ECO:0000256" key="2">
    <source>
        <dbReference type="ARBA" id="ARBA00022692"/>
    </source>
</evidence>
<feature type="transmembrane region" description="Helical" evidence="6">
    <location>
        <begin position="6"/>
        <end position="26"/>
    </location>
</feature>
<keyword evidence="9" id="KW-1185">Reference proteome</keyword>
<dbReference type="Pfam" id="PF03798">
    <property type="entry name" value="TRAM_LAG1_CLN8"/>
    <property type="match status" value="1"/>
</dbReference>
<keyword evidence="4 5" id="KW-0472">Membrane</keyword>
<protein>
    <recommendedName>
        <fullName evidence="7">TLC domain-containing protein</fullName>
    </recommendedName>
</protein>
<name>A0AAD9NQ56_RIDPI</name>
<feature type="domain" description="TLC" evidence="7">
    <location>
        <begin position="38"/>
        <end position="255"/>
    </location>
</feature>
<dbReference type="PANTHER" id="PTHR13439">
    <property type="entry name" value="CT120 PROTEIN"/>
    <property type="match status" value="1"/>
</dbReference>
<feature type="transmembrane region" description="Helical" evidence="6">
    <location>
        <begin position="83"/>
        <end position="102"/>
    </location>
</feature>
<dbReference type="PANTHER" id="PTHR13439:SF66">
    <property type="entry name" value="BCDNA.GH12326"/>
    <property type="match status" value="1"/>
</dbReference>
<dbReference type="SMART" id="SM00724">
    <property type="entry name" value="TLC"/>
    <property type="match status" value="1"/>
</dbReference>
<sequence>MADRDWVWAILGCCFFPTLFVLVVHCQNLTSSKQHTTAVIYAISVRVVSAVQAVLASCVGVVIATSCEDVLRDRHWLTEPYAWFMTPYFYYDLVAMYLAYWHKTRRVQVMSTTESVVQFVRDTPLLVLHHVCFPLVCLPVVVWLRKGVGDFFVGCFYLIELAVPFISLRAVLIQLHKEDTVAYVLNGAALFVTFSLCRVAIFPYLYWVYGRHIGVPTYHVPFHIPVKCTTGCAGVLMVQLYWWVQIARTSARTVGTLSRKLCNVYDVSSVGKEKVS</sequence>
<dbReference type="GO" id="GO:0055088">
    <property type="term" value="P:lipid homeostasis"/>
    <property type="evidence" value="ECO:0007669"/>
    <property type="project" value="TreeGrafter"/>
</dbReference>
<comment type="caution">
    <text evidence="8">The sequence shown here is derived from an EMBL/GenBank/DDBJ whole genome shotgun (WGS) entry which is preliminary data.</text>
</comment>
<evidence type="ECO:0000259" key="7">
    <source>
        <dbReference type="PROSITE" id="PS50922"/>
    </source>
</evidence>
<dbReference type="InterPro" id="IPR006634">
    <property type="entry name" value="TLC-dom"/>
</dbReference>
<feature type="transmembrane region" description="Helical" evidence="6">
    <location>
        <begin position="38"/>
        <end position="63"/>
    </location>
</feature>
<reference evidence="8" key="1">
    <citation type="journal article" date="2023" name="Mol. Biol. Evol.">
        <title>Third-Generation Sequencing Reveals the Adaptive Role of the Epigenome in Three Deep-Sea Polychaetes.</title>
        <authorList>
            <person name="Perez M."/>
            <person name="Aroh O."/>
            <person name="Sun Y."/>
            <person name="Lan Y."/>
            <person name="Juniper S.K."/>
            <person name="Young C.R."/>
            <person name="Angers B."/>
            <person name="Qian P.Y."/>
        </authorList>
    </citation>
    <scope>NUCLEOTIDE SEQUENCE</scope>
    <source>
        <strain evidence="8">R07B-5</strain>
    </source>
</reference>
<dbReference type="PROSITE" id="PS50922">
    <property type="entry name" value="TLC"/>
    <property type="match status" value="1"/>
</dbReference>
<feature type="transmembrane region" description="Helical" evidence="6">
    <location>
        <begin position="123"/>
        <end position="145"/>
    </location>
</feature>
<accession>A0AAD9NQ56</accession>
<gene>
    <name evidence="8" type="ORF">NP493_531g02043</name>
</gene>
<proteinExistence type="predicted"/>
<comment type="subcellular location">
    <subcellularLocation>
        <location evidence="1">Membrane</location>
        <topology evidence="1">Multi-pass membrane protein</topology>
    </subcellularLocation>
</comment>
<feature type="transmembrane region" description="Helical" evidence="6">
    <location>
        <begin position="151"/>
        <end position="171"/>
    </location>
</feature>
<keyword evidence="3 6" id="KW-1133">Transmembrane helix</keyword>
<dbReference type="InterPro" id="IPR050846">
    <property type="entry name" value="TLCD"/>
</dbReference>
<dbReference type="GO" id="GO:0016020">
    <property type="term" value="C:membrane"/>
    <property type="evidence" value="ECO:0007669"/>
    <property type="project" value="UniProtKB-SubCell"/>
</dbReference>
<evidence type="ECO:0000256" key="1">
    <source>
        <dbReference type="ARBA" id="ARBA00004141"/>
    </source>
</evidence>
<feature type="transmembrane region" description="Helical" evidence="6">
    <location>
        <begin position="224"/>
        <end position="244"/>
    </location>
</feature>
<evidence type="ECO:0000256" key="3">
    <source>
        <dbReference type="ARBA" id="ARBA00022989"/>
    </source>
</evidence>
<dbReference type="Proteomes" id="UP001209878">
    <property type="component" value="Unassembled WGS sequence"/>
</dbReference>
<evidence type="ECO:0000313" key="9">
    <source>
        <dbReference type="Proteomes" id="UP001209878"/>
    </source>
</evidence>
<dbReference type="AlphaFoldDB" id="A0AAD9NQ56"/>